<dbReference type="GO" id="GO:0015271">
    <property type="term" value="F:outward rectifier potassium channel activity"/>
    <property type="evidence" value="ECO:0007669"/>
    <property type="project" value="TreeGrafter"/>
</dbReference>
<dbReference type="WBParaSite" id="TCONS_00012044.p1">
    <property type="protein sequence ID" value="TCONS_00012044.p1"/>
    <property type="gene ID" value="XLOC_007299"/>
</dbReference>
<sequence length="504" mass="57629">KKKIISNVVLSTLFKRWIPSNMKTYGTNFLCIIFLIGYSAIGGFIFLFLEQELATENKNNITDYQLNCIKEILKNREEFIYDFNSSAEDIFEKCVQQLLVTHDERMQWNLLNSVLYSFGIITTLGYGKLEPNSTSGRVCAVIYGFIGIPITVIIFSSFGRYLEILEKRMRIYIKKLCNCKKIKSRKNSINDYHDNGVIEFMDNRIEDNELQSDEIEEDFYQPISALSLVNFVIFYLLIGSFICSELTNRFDFWNGIYFSFLCFTAIEYGELIPENPLYIPIIVIYISIGLALSTTALDVGSLYVRKLYFVGKKLTNMANVQIWFGSEKIQLKELLGAIGQNIGMGPNALWDNIDIDGVVNYALLVKEGKLDAVPQGYAIMEGVWPPELIPLFIKDNYVPKYVDDDEKSMMSVSINSNNLPESNIIGGKRNDLVFHHLPPISPNHFKKVGLGSLGPVKLRSSFKKDSIDHRRTMSVRFKESVIVEPIEIEKKDDPYKDINDIDAD</sequence>
<reference evidence="12" key="1">
    <citation type="submission" date="2024-02" db="UniProtKB">
        <authorList>
            <consortium name="WormBaseParasite"/>
        </authorList>
    </citation>
    <scope>IDENTIFICATION</scope>
</reference>
<dbReference type="InterPro" id="IPR013099">
    <property type="entry name" value="K_chnl_dom"/>
</dbReference>
<dbReference type="Pfam" id="PF07885">
    <property type="entry name" value="Ion_trans_2"/>
    <property type="match status" value="2"/>
</dbReference>
<evidence type="ECO:0000256" key="5">
    <source>
        <dbReference type="ARBA" id="ARBA00023065"/>
    </source>
</evidence>
<feature type="transmembrane region" description="Helical" evidence="9">
    <location>
        <begin position="25"/>
        <end position="49"/>
    </location>
</feature>
<evidence type="ECO:0000256" key="2">
    <source>
        <dbReference type="ARBA" id="ARBA00022448"/>
    </source>
</evidence>
<dbReference type="GO" id="GO:0022841">
    <property type="term" value="F:potassium ion leak channel activity"/>
    <property type="evidence" value="ECO:0007669"/>
    <property type="project" value="TreeGrafter"/>
</dbReference>
<dbReference type="Proteomes" id="UP000035681">
    <property type="component" value="Unplaced"/>
</dbReference>
<keyword evidence="11" id="KW-1185">Reference proteome</keyword>
<evidence type="ECO:0000256" key="1">
    <source>
        <dbReference type="ARBA" id="ARBA00004141"/>
    </source>
</evidence>
<dbReference type="AlphaFoldDB" id="A0AAF5DGY8"/>
<feature type="transmembrane region" description="Helical" evidence="9">
    <location>
        <begin position="250"/>
        <end position="266"/>
    </location>
</feature>
<dbReference type="PRINTS" id="PR01333">
    <property type="entry name" value="2POREKCHANEL"/>
</dbReference>
<feature type="transmembrane region" description="Helical" evidence="9">
    <location>
        <begin position="108"/>
        <end position="126"/>
    </location>
</feature>
<dbReference type="PANTHER" id="PTHR11003">
    <property type="entry name" value="POTASSIUM CHANNEL, SUBFAMILY K"/>
    <property type="match status" value="1"/>
</dbReference>
<keyword evidence="7 8" id="KW-0407">Ion channel</keyword>
<comment type="similarity">
    <text evidence="8">Belongs to the two pore domain potassium channel (TC 1.A.1.8) family.</text>
</comment>
<feature type="transmembrane region" description="Helical" evidence="9">
    <location>
        <begin position="138"/>
        <end position="159"/>
    </location>
</feature>
<evidence type="ECO:0000256" key="6">
    <source>
        <dbReference type="ARBA" id="ARBA00023136"/>
    </source>
</evidence>
<keyword evidence="6 9" id="KW-0472">Membrane</keyword>
<feature type="transmembrane region" description="Helical" evidence="9">
    <location>
        <begin position="278"/>
        <end position="304"/>
    </location>
</feature>
<name>A0AAF5DGY8_STRER</name>
<dbReference type="GO" id="GO:0030322">
    <property type="term" value="P:stabilization of membrane potential"/>
    <property type="evidence" value="ECO:0007669"/>
    <property type="project" value="TreeGrafter"/>
</dbReference>
<dbReference type="PANTHER" id="PTHR11003:SF69">
    <property type="entry name" value="POTASSIUM CHANNEL DOMAIN-CONTAINING PROTEIN"/>
    <property type="match status" value="1"/>
</dbReference>
<protein>
    <submittedName>
        <fullName evidence="12">Potassium channel domain-containing protein</fullName>
    </submittedName>
</protein>
<dbReference type="InterPro" id="IPR003280">
    <property type="entry name" value="2pore_dom_K_chnl"/>
</dbReference>
<evidence type="ECO:0000256" key="9">
    <source>
        <dbReference type="SAM" id="Phobius"/>
    </source>
</evidence>
<feature type="domain" description="Potassium channel" evidence="10">
    <location>
        <begin position="233"/>
        <end position="299"/>
    </location>
</feature>
<comment type="subcellular location">
    <subcellularLocation>
        <location evidence="1">Membrane</location>
        <topology evidence="1">Multi-pass membrane protein</topology>
    </subcellularLocation>
</comment>
<dbReference type="GO" id="GO:0005886">
    <property type="term" value="C:plasma membrane"/>
    <property type="evidence" value="ECO:0007669"/>
    <property type="project" value="TreeGrafter"/>
</dbReference>
<evidence type="ECO:0000256" key="4">
    <source>
        <dbReference type="ARBA" id="ARBA00022989"/>
    </source>
</evidence>
<keyword evidence="5 8" id="KW-0406">Ion transport</keyword>
<accession>A0AAF5DGY8</accession>
<organism evidence="11 12">
    <name type="scientific">Strongyloides stercoralis</name>
    <name type="common">Threadworm</name>
    <dbReference type="NCBI Taxonomy" id="6248"/>
    <lineage>
        <taxon>Eukaryota</taxon>
        <taxon>Metazoa</taxon>
        <taxon>Ecdysozoa</taxon>
        <taxon>Nematoda</taxon>
        <taxon>Chromadorea</taxon>
        <taxon>Rhabditida</taxon>
        <taxon>Tylenchina</taxon>
        <taxon>Panagrolaimomorpha</taxon>
        <taxon>Strongyloidoidea</taxon>
        <taxon>Strongyloididae</taxon>
        <taxon>Strongyloides</taxon>
    </lineage>
</organism>
<feature type="transmembrane region" description="Helical" evidence="9">
    <location>
        <begin position="219"/>
        <end position="238"/>
    </location>
</feature>
<evidence type="ECO:0000256" key="8">
    <source>
        <dbReference type="RuleBase" id="RU003857"/>
    </source>
</evidence>
<dbReference type="SUPFAM" id="SSF81324">
    <property type="entry name" value="Voltage-gated potassium channels"/>
    <property type="match status" value="2"/>
</dbReference>
<keyword evidence="4 9" id="KW-1133">Transmembrane helix</keyword>
<evidence type="ECO:0000256" key="7">
    <source>
        <dbReference type="ARBA" id="ARBA00023303"/>
    </source>
</evidence>
<evidence type="ECO:0000313" key="11">
    <source>
        <dbReference type="Proteomes" id="UP000035681"/>
    </source>
</evidence>
<keyword evidence="2 8" id="KW-0813">Transport</keyword>
<evidence type="ECO:0000256" key="3">
    <source>
        <dbReference type="ARBA" id="ARBA00022692"/>
    </source>
</evidence>
<feature type="domain" description="Potassium channel" evidence="10">
    <location>
        <begin position="104"/>
        <end position="163"/>
    </location>
</feature>
<keyword evidence="3 8" id="KW-0812">Transmembrane</keyword>
<evidence type="ECO:0000259" key="10">
    <source>
        <dbReference type="Pfam" id="PF07885"/>
    </source>
</evidence>
<evidence type="ECO:0000313" key="12">
    <source>
        <dbReference type="WBParaSite" id="TCONS_00012044.p1"/>
    </source>
</evidence>
<dbReference type="Gene3D" id="1.10.287.70">
    <property type="match status" value="1"/>
</dbReference>
<proteinExistence type="inferred from homology"/>